<evidence type="ECO:0000313" key="3">
    <source>
        <dbReference type="EMBL" id="RUO60136.1"/>
    </source>
</evidence>
<keyword evidence="1" id="KW-0812">Transmembrane</keyword>
<keyword evidence="1" id="KW-1133">Transmembrane helix</keyword>
<evidence type="ECO:0000313" key="4">
    <source>
        <dbReference type="Proteomes" id="UP000288127"/>
    </source>
</evidence>
<feature type="transmembrane region" description="Helical" evidence="1">
    <location>
        <begin position="29"/>
        <end position="50"/>
    </location>
</feature>
<dbReference type="AlphaFoldDB" id="A0A432YGR1"/>
<reference evidence="4" key="1">
    <citation type="journal article" date="2018" name="Front. Microbiol.">
        <title>Genome-Based Analysis Reveals the Taxonomy and Diversity of the Family Idiomarinaceae.</title>
        <authorList>
            <person name="Liu Y."/>
            <person name="Lai Q."/>
            <person name="Shao Z."/>
        </authorList>
    </citation>
    <scope>NUCLEOTIDE SEQUENCE [LARGE SCALE GENOMIC DNA]</scope>
    <source>
        <strain evidence="4">PIM1</strain>
    </source>
</reference>
<dbReference type="Proteomes" id="UP000288127">
    <property type="component" value="Unassembled WGS sequence"/>
</dbReference>
<dbReference type="PANTHER" id="PTHR34473">
    <property type="entry name" value="UPF0699 TRANSMEMBRANE PROTEIN YDBS"/>
    <property type="match status" value="1"/>
</dbReference>
<feature type="domain" description="YdbS-like PH" evidence="2">
    <location>
        <begin position="85"/>
        <end position="161"/>
    </location>
</feature>
<comment type="caution">
    <text evidence="3">The sequence shown here is derived from an EMBL/GenBank/DDBJ whole genome shotgun (WGS) entry which is preliminary data.</text>
</comment>
<proteinExistence type="predicted"/>
<keyword evidence="4" id="KW-1185">Reference proteome</keyword>
<evidence type="ECO:0000256" key="1">
    <source>
        <dbReference type="SAM" id="Phobius"/>
    </source>
</evidence>
<sequence length="178" mass="20020">MDAKTYFFKVGTDHMAIAWKPVEPSYKTYLQIIVLIDMSILALIAIGIYVFVPSTELLPNPLWLGVPWAVLTLFFGLFWSSRRFQFTAYADSNEAMYLRRGALWRLTRAVPLNRIQHVEVRQGFIERMLGLAHLTLYTAGSGGADLSIPGLKLSDAEQMKASLVNTIAEEPIEDASHD</sequence>
<gene>
    <name evidence="3" type="ORF">CWI76_08445</name>
</gene>
<dbReference type="InterPro" id="IPR005182">
    <property type="entry name" value="YdbS-like_PH"/>
</dbReference>
<accession>A0A432YGR1</accession>
<keyword evidence="1" id="KW-0472">Membrane</keyword>
<evidence type="ECO:0000259" key="2">
    <source>
        <dbReference type="Pfam" id="PF03703"/>
    </source>
</evidence>
<name>A0A432YGR1_9GAMM</name>
<dbReference type="PANTHER" id="PTHR34473:SF3">
    <property type="entry name" value="TRANSMEMBRANE PROTEIN-RELATED"/>
    <property type="match status" value="1"/>
</dbReference>
<dbReference type="Pfam" id="PF03703">
    <property type="entry name" value="bPH_2"/>
    <property type="match status" value="1"/>
</dbReference>
<organism evidence="3 4">
    <name type="scientific">Pseudidiomarina marina</name>
    <dbReference type="NCBI Taxonomy" id="502366"/>
    <lineage>
        <taxon>Bacteria</taxon>
        <taxon>Pseudomonadati</taxon>
        <taxon>Pseudomonadota</taxon>
        <taxon>Gammaproteobacteria</taxon>
        <taxon>Alteromonadales</taxon>
        <taxon>Idiomarinaceae</taxon>
        <taxon>Pseudidiomarina</taxon>
    </lineage>
</organism>
<protein>
    <recommendedName>
        <fullName evidence="2">YdbS-like PH domain-containing protein</fullName>
    </recommendedName>
</protein>
<feature type="transmembrane region" description="Helical" evidence="1">
    <location>
        <begin position="62"/>
        <end position="79"/>
    </location>
</feature>
<dbReference type="EMBL" id="PIPZ01000002">
    <property type="protein sequence ID" value="RUO60136.1"/>
    <property type="molecule type" value="Genomic_DNA"/>
</dbReference>